<proteinExistence type="inferred from homology"/>
<dbReference type="Pfam" id="PF01974">
    <property type="entry name" value="tRNA_int_endo"/>
    <property type="match status" value="1"/>
</dbReference>
<evidence type="ECO:0000313" key="9">
    <source>
        <dbReference type="Proteomes" id="UP000007635"/>
    </source>
</evidence>
<comment type="function">
    <text evidence="4">Constitutes one of the two catalytic subunit of the tRNA-splicing endonuclease complex, a complex responsible for identification and cleavage of the splice sites in pre-tRNA. It cleaves pre-tRNA at the 5'- and 3'-splice sites to release the intron. The products are an intron and two tRNA half-molecules bearing 2',3'-cyclic phosphate and 5'-OH termini. There are no conserved sequences at the splice sites, but the intron is invariably located at the same site in the gene, placing the splice sites an invariant distance from the constant structural features of the tRNA body.</text>
</comment>
<feature type="domain" description="tRNA intron endonuclease catalytic" evidence="7">
    <location>
        <begin position="327"/>
        <end position="413"/>
    </location>
</feature>
<reference evidence="8" key="2">
    <citation type="submission" date="2025-08" db="UniProtKB">
        <authorList>
            <consortium name="Ensembl"/>
        </authorList>
    </citation>
    <scope>IDENTIFICATION</scope>
</reference>
<keyword evidence="2 4" id="KW-0819">tRNA processing</keyword>
<dbReference type="OMA" id="LWRRWNP"/>
<protein>
    <recommendedName>
        <fullName evidence="4">tRNA-splicing endonuclease subunit Sen2</fullName>
        <ecNumber evidence="4">4.6.1.16</ecNumber>
    </recommendedName>
</protein>
<dbReference type="PIRSF" id="PIRSF011789">
    <property type="entry name" value="tRNA_splic_SEN2"/>
    <property type="match status" value="1"/>
</dbReference>
<dbReference type="SUPFAM" id="SSF53032">
    <property type="entry name" value="tRNA-intron endonuclease catalytic domain-like"/>
    <property type="match status" value="1"/>
</dbReference>
<dbReference type="InterPro" id="IPR006676">
    <property type="entry name" value="tRNA_splic"/>
</dbReference>
<organism evidence="8 9">
    <name type="scientific">Gasterosteus aculeatus aculeatus</name>
    <name type="common">three-spined stickleback</name>
    <dbReference type="NCBI Taxonomy" id="481459"/>
    <lineage>
        <taxon>Eukaryota</taxon>
        <taxon>Metazoa</taxon>
        <taxon>Chordata</taxon>
        <taxon>Craniata</taxon>
        <taxon>Vertebrata</taxon>
        <taxon>Euteleostomi</taxon>
        <taxon>Actinopterygii</taxon>
        <taxon>Neopterygii</taxon>
        <taxon>Teleostei</taxon>
        <taxon>Neoteleostei</taxon>
        <taxon>Acanthomorphata</taxon>
        <taxon>Eupercaria</taxon>
        <taxon>Perciformes</taxon>
        <taxon>Cottioidei</taxon>
        <taxon>Gasterosteales</taxon>
        <taxon>Gasterosteidae</taxon>
        <taxon>Gasterosteus</taxon>
    </lineage>
</organism>
<dbReference type="Ensembl" id="ENSGACT00000004446.2">
    <property type="protein sequence ID" value="ENSGACP00000004432.2"/>
    <property type="gene ID" value="ENSGACG00000003387.2"/>
</dbReference>
<feature type="region of interest" description="Disordered" evidence="6">
    <location>
        <begin position="130"/>
        <end position="248"/>
    </location>
</feature>
<keyword evidence="4" id="KW-0539">Nucleus</keyword>
<dbReference type="Bgee" id="ENSGACG00000003387">
    <property type="expression patterns" value="Expressed in embryo and 7 other cell types or tissues"/>
</dbReference>
<comment type="subcellular location">
    <subcellularLocation>
        <location evidence="4">Nucleus</location>
    </subcellularLocation>
</comment>
<dbReference type="GO" id="GO:0000379">
    <property type="term" value="P:tRNA-type intron splice site recognition and cleavage"/>
    <property type="evidence" value="ECO:0007669"/>
    <property type="project" value="TreeGrafter"/>
</dbReference>
<dbReference type="InterPro" id="IPR016589">
    <property type="entry name" value="tRNA_splic_SEN2"/>
</dbReference>
<sequence>MHAEFRAPRRRTRVHEEYVAPLPVSRSPAERSHFRAELINQHVLVRHPDHIQNIYNQGYFGKGVLSRARPDHSISDQWEEHEGLFLPVISRSRYKELLRWAASALSAQGLDEDAVNQTLLSLSRPVEMEDVRREMSQGPNGGAFARRKRLGSGVDPKAKRSCRLDRQNHNSDPGSDQDQDPDPDPDPSSNQDLDPDPDLSSDKNLDPIPDLDSDQDLNPDPDVSSDQELDPDLNSDSDSDADPLVPGPGFVLVVSDSEMCGGAREVQRTPFSLTEYLQLSLEELSVRLYLQAFFLVYCLGCLSVYLKQEPLSIIQLWRRFRSLRPDFVSSFAAYQHCRSRGWVPKVGGGAKYGVDLMLYRKGPPFYHASYSVVIERADDTFKGSTLRPFSWRSLAALSRITSNVSKELMLCYIIYPANLSEAELDSPVCLARLKVQEVIVSRWVSSKERAEQDDM</sequence>
<feature type="active site" evidence="5">
    <location>
        <position position="359"/>
    </location>
</feature>
<feature type="compositionally biased region" description="Basic and acidic residues" evidence="6">
    <location>
        <begin position="156"/>
        <end position="169"/>
    </location>
</feature>
<evidence type="ECO:0000256" key="3">
    <source>
        <dbReference type="ARBA" id="ARBA00023239"/>
    </source>
</evidence>
<dbReference type="GeneTree" id="ENSGT00390000013266"/>
<dbReference type="AlphaFoldDB" id="G3NGH6"/>
<evidence type="ECO:0000256" key="2">
    <source>
        <dbReference type="ARBA" id="ARBA00022694"/>
    </source>
</evidence>
<dbReference type="GO" id="GO:0000214">
    <property type="term" value="C:tRNA-intron endonuclease complex"/>
    <property type="evidence" value="ECO:0007669"/>
    <property type="project" value="UniProtKB-UniRule"/>
</dbReference>
<evidence type="ECO:0000259" key="7">
    <source>
        <dbReference type="Pfam" id="PF01974"/>
    </source>
</evidence>
<dbReference type="GO" id="GO:0003676">
    <property type="term" value="F:nucleic acid binding"/>
    <property type="evidence" value="ECO:0007669"/>
    <property type="project" value="InterPro"/>
</dbReference>
<dbReference type="InParanoid" id="G3NGH6"/>
<dbReference type="InterPro" id="IPR036167">
    <property type="entry name" value="tRNA_intron_Endo_cat-like_sf"/>
</dbReference>
<dbReference type="EC" id="4.6.1.16" evidence="4"/>
<reference evidence="8 9" key="1">
    <citation type="journal article" date="2021" name="G3 (Bethesda)">
        <title>Improved contiguity of the threespine stickleback genome using long-read sequencing.</title>
        <authorList>
            <person name="Nath S."/>
            <person name="Shaw D.E."/>
            <person name="White M.A."/>
        </authorList>
    </citation>
    <scope>NUCLEOTIDE SEQUENCE [LARGE SCALE GENOMIC DNA]</scope>
    <source>
        <strain evidence="8 9">Lake Benthic</strain>
    </source>
</reference>
<comment type="similarity">
    <text evidence="1 4">Belongs to the tRNA-intron endonuclease family.</text>
</comment>
<evidence type="ECO:0000256" key="4">
    <source>
        <dbReference type="PIRNR" id="PIRNR011789"/>
    </source>
</evidence>
<name>G3NGH6_GASAC</name>
<dbReference type="PANTHER" id="PTHR21227:SF0">
    <property type="entry name" value="TRNA-SPLICING ENDONUCLEASE SUBUNIT SEN2"/>
    <property type="match status" value="1"/>
</dbReference>
<feature type="compositionally biased region" description="Acidic residues" evidence="6">
    <location>
        <begin position="209"/>
        <end position="241"/>
    </location>
</feature>
<evidence type="ECO:0000256" key="5">
    <source>
        <dbReference type="PIRSR" id="PIRSR011789-1"/>
    </source>
</evidence>
<reference evidence="8" key="3">
    <citation type="submission" date="2025-09" db="UniProtKB">
        <authorList>
            <consortium name="Ensembl"/>
        </authorList>
    </citation>
    <scope>IDENTIFICATION</scope>
</reference>
<feature type="compositionally biased region" description="Acidic residues" evidence="6">
    <location>
        <begin position="175"/>
        <end position="185"/>
    </location>
</feature>
<accession>G3NGH6</accession>
<dbReference type="GO" id="GO:0005737">
    <property type="term" value="C:cytoplasm"/>
    <property type="evidence" value="ECO:0007669"/>
    <property type="project" value="TreeGrafter"/>
</dbReference>
<dbReference type="Proteomes" id="UP000007635">
    <property type="component" value="Chromosome XVII"/>
</dbReference>
<evidence type="ECO:0000313" key="8">
    <source>
        <dbReference type="Ensembl" id="ENSGACP00000004432.2"/>
    </source>
</evidence>
<keyword evidence="3 4" id="KW-0456">Lyase</keyword>
<dbReference type="GO" id="GO:0000213">
    <property type="term" value="F:tRNA-intron lyase activity"/>
    <property type="evidence" value="ECO:0007669"/>
    <property type="project" value="UniProtKB-UniRule"/>
</dbReference>
<dbReference type="InterPro" id="IPR011856">
    <property type="entry name" value="tRNA_endonuc-like_dom_sf"/>
</dbReference>
<dbReference type="InterPro" id="IPR006677">
    <property type="entry name" value="tRNA_intron_Endonuc_cat-like"/>
</dbReference>
<dbReference type="Gene3D" id="3.40.1350.10">
    <property type="match status" value="1"/>
</dbReference>
<dbReference type="PANTHER" id="PTHR21227">
    <property type="entry name" value="TRNA-SPLICING ENDONUCLEASE SUBUNIT SEN2"/>
    <property type="match status" value="1"/>
</dbReference>
<dbReference type="eggNOG" id="KOG4685">
    <property type="taxonomic scope" value="Eukaryota"/>
</dbReference>
<evidence type="ECO:0000256" key="6">
    <source>
        <dbReference type="SAM" id="MobiDB-lite"/>
    </source>
</evidence>
<feature type="active site" evidence="5">
    <location>
        <position position="406"/>
    </location>
</feature>
<evidence type="ECO:0000256" key="1">
    <source>
        <dbReference type="ARBA" id="ARBA00008078"/>
    </source>
</evidence>
<dbReference type="CDD" id="cd22363">
    <property type="entry name" value="tRNA-intron_lyase_C"/>
    <property type="match status" value="1"/>
</dbReference>
<keyword evidence="9" id="KW-1185">Reference proteome</keyword>
<dbReference type="STRING" id="69293.ENSGACP00000004432"/>
<feature type="active site" evidence="5">
    <location>
        <position position="367"/>
    </location>
</feature>